<evidence type="ECO:0000256" key="1">
    <source>
        <dbReference type="ARBA" id="ARBA00001971"/>
    </source>
</evidence>
<dbReference type="InterPro" id="IPR002401">
    <property type="entry name" value="Cyt_P450_E_grp-I"/>
</dbReference>
<reference evidence="8" key="1">
    <citation type="journal article" date="2007" name="Plant Cell Rep.">
        <title>Gene expression in opening and senescing petals of morning glory (Ipomoea nil) flowers.</title>
        <authorList>
            <person name="Yamada T."/>
            <person name="Ichimura K."/>
            <person name="Kanekatsu M."/>
            <person name="van Doorn W.G."/>
        </authorList>
    </citation>
    <scope>NUCLEOTIDE SEQUENCE</scope>
    <source>
        <tissue evidence="8">Petal</tissue>
    </source>
</reference>
<dbReference type="GO" id="GO:0020037">
    <property type="term" value="F:heme binding"/>
    <property type="evidence" value="ECO:0007669"/>
    <property type="project" value="InterPro"/>
</dbReference>
<gene>
    <name evidence="8" type="primary">In03</name>
</gene>
<evidence type="ECO:0000256" key="2">
    <source>
        <dbReference type="ARBA" id="ARBA00010617"/>
    </source>
</evidence>
<name>A2PZD4_IPONI</name>
<sequence length="525" mass="60324">MMMAICSTAVAFIFIIVLSLGCYMILKLRCRSSDDKVVPRNWPLVGMMPALLKNAHRVHEFATDVLKHSGGTFEFKGPAAFANLSMLATSDPANIHHVLSKNFSNYPKGPEFRKIFDILGDGIFNVDSQLWELHRKTTLSFLNHAQFYTLLQTNVWHKVEKGLLPVLDWFAEEGAEFDLQDVFQRFTFDAISKLVLHHDPESLCLGLPYVPCEKAFNHAVDALLYRHIFPESFWKLQNWLGIGKEKKLIQAYRAFDEFIYSALKRLEERMMMITPNIDNNSDDHHLSLFTAYVQAYKQQEQPQAALLTTTTTTKFPRDTFLSLMFAGRDTTSSTLTWFFYLLAQNPLVQANARDEIENKLNLKQEIKRFFKLEECHKLVYLHAALCETLRLFPPLAIQHKVSTAMDVLPSGHLVKPNTRIILLFYSSGRMDSIWGEDCMEFKPERWISGNGRIKHEPSYKFPAFNAGPRTCLGKEMSFVQMKMIAAIILHHYEFQVVDSHSVSPSDSIIIQAKHGLKVKFTKRSM</sequence>
<dbReference type="InterPro" id="IPR017972">
    <property type="entry name" value="Cyt_P450_CS"/>
</dbReference>
<dbReference type="Gene3D" id="1.10.630.10">
    <property type="entry name" value="Cytochrome P450"/>
    <property type="match status" value="1"/>
</dbReference>
<evidence type="ECO:0000256" key="6">
    <source>
        <dbReference type="PIRSR" id="PIRSR602401-1"/>
    </source>
</evidence>
<evidence type="ECO:0000256" key="4">
    <source>
        <dbReference type="ARBA" id="ARBA00023002"/>
    </source>
</evidence>
<dbReference type="PROSITE" id="PS00086">
    <property type="entry name" value="CYTOCHROME_P450"/>
    <property type="match status" value="1"/>
</dbReference>
<evidence type="ECO:0000256" key="3">
    <source>
        <dbReference type="ARBA" id="ARBA00022723"/>
    </source>
</evidence>
<dbReference type="EMBL" id="AB267814">
    <property type="protein sequence ID" value="BAF46296.1"/>
    <property type="molecule type" value="mRNA"/>
</dbReference>
<comment type="cofactor">
    <cofactor evidence="1 6">
        <name>heme</name>
        <dbReference type="ChEBI" id="CHEBI:30413"/>
    </cofactor>
</comment>
<evidence type="ECO:0000256" key="7">
    <source>
        <dbReference type="RuleBase" id="RU000461"/>
    </source>
</evidence>
<dbReference type="GO" id="GO:0005506">
    <property type="term" value="F:iron ion binding"/>
    <property type="evidence" value="ECO:0007669"/>
    <property type="project" value="InterPro"/>
</dbReference>
<keyword evidence="5 6" id="KW-0408">Iron</keyword>
<comment type="similarity">
    <text evidence="2 7">Belongs to the cytochrome P450 family.</text>
</comment>
<dbReference type="GO" id="GO:0006629">
    <property type="term" value="P:lipid metabolic process"/>
    <property type="evidence" value="ECO:0007669"/>
    <property type="project" value="UniProtKB-ARBA"/>
</dbReference>
<evidence type="ECO:0000313" key="8">
    <source>
        <dbReference type="EMBL" id="BAF46296.1"/>
    </source>
</evidence>
<dbReference type="PANTHER" id="PTHR24296">
    <property type="entry name" value="CYTOCHROME P450"/>
    <property type="match status" value="1"/>
</dbReference>
<dbReference type="InterPro" id="IPR001128">
    <property type="entry name" value="Cyt_P450"/>
</dbReference>
<dbReference type="PRINTS" id="PR00385">
    <property type="entry name" value="P450"/>
</dbReference>
<dbReference type="Pfam" id="PF00067">
    <property type="entry name" value="p450"/>
    <property type="match status" value="1"/>
</dbReference>
<evidence type="ECO:0000256" key="5">
    <source>
        <dbReference type="ARBA" id="ARBA00023004"/>
    </source>
</evidence>
<dbReference type="PRINTS" id="PR00463">
    <property type="entry name" value="EP450I"/>
</dbReference>
<dbReference type="InterPro" id="IPR036396">
    <property type="entry name" value="Cyt_P450_sf"/>
</dbReference>
<accession>A2PZD4</accession>
<organism evidence="8">
    <name type="scientific">Ipomoea nil</name>
    <name type="common">Japanese morning glory</name>
    <name type="synonym">Pharbitis nil</name>
    <dbReference type="NCBI Taxonomy" id="35883"/>
    <lineage>
        <taxon>Eukaryota</taxon>
        <taxon>Viridiplantae</taxon>
        <taxon>Streptophyta</taxon>
        <taxon>Embryophyta</taxon>
        <taxon>Tracheophyta</taxon>
        <taxon>Spermatophyta</taxon>
        <taxon>Magnoliopsida</taxon>
        <taxon>eudicotyledons</taxon>
        <taxon>Gunneridae</taxon>
        <taxon>Pentapetalae</taxon>
        <taxon>asterids</taxon>
        <taxon>lamiids</taxon>
        <taxon>Solanales</taxon>
        <taxon>Convolvulaceae</taxon>
        <taxon>Ipomoeeae</taxon>
        <taxon>Ipomoea</taxon>
    </lineage>
</organism>
<keyword evidence="4 7" id="KW-0560">Oxidoreductase</keyword>
<dbReference type="AlphaFoldDB" id="A2PZD4"/>
<proteinExistence type="evidence at transcript level"/>
<dbReference type="GO" id="GO:0016705">
    <property type="term" value="F:oxidoreductase activity, acting on paired donors, with incorporation or reduction of molecular oxygen"/>
    <property type="evidence" value="ECO:0007669"/>
    <property type="project" value="InterPro"/>
</dbReference>
<dbReference type="GO" id="GO:0004497">
    <property type="term" value="F:monooxygenase activity"/>
    <property type="evidence" value="ECO:0007669"/>
    <property type="project" value="UniProtKB-KW"/>
</dbReference>
<feature type="binding site" description="axial binding residue" evidence="6">
    <location>
        <position position="471"/>
    </location>
    <ligand>
        <name>heme</name>
        <dbReference type="ChEBI" id="CHEBI:30413"/>
    </ligand>
    <ligandPart>
        <name>Fe</name>
        <dbReference type="ChEBI" id="CHEBI:18248"/>
    </ligandPart>
</feature>
<keyword evidence="7" id="KW-0503">Monooxygenase</keyword>
<dbReference type="SUPFAM" id="SSF48264">
    <property type="entry name" value="Cytochrome P450"/>
    <property type="match status" value="1"/>
</dbReference>
<protein>
    <submittedName>
        <fullName evidence="8">Cytochrome P450</fullName>
    </submittedName>
</protein>
<dbReference type="CDD" id="cd11064">
    <property type="entry name" value="CYP86A"/>
    <property type="match status" value="1"/>
</dbReference>
<keyword evidence="6 7" id="KW-0349">Heme</keyword>
<keyword evidence="3 6" id="KW-0479">Metal-binding</keyword>